<dbReference type="RefSeq" id="WP_035298084.1">
    <property type="nucleotide sequence ID" value="NZ_AP023354.1"/>
</dbReference>
<name>A0A810L0M6_9ACTN</name>
<dbReference type="OrthoDB" id="3237509at2"/>
<dbReference type="SMART" id="SM00347">
    <property type="entry name" value="HTH_MARR"/>
    <property type="match status" value="1"/>
</dbReference>
<dbReference type="AlphaFoldDB" id="A0A810L0M6"/>
<feature type="domain" description="HTH marR-type" evidence="1">
    <location>
        <begin position="25"/>
        <end position="164"/>
    </location>
</feature>
<dbReference type="Proteomes" id="UP000680750">
    <property type="component" value="Chromosome"/>
</dbReference>
<accession>A0A810L0M6</accession>
<dbReference type="InterPro" id="IPR036388">
    <property type="entry name" value="WH-like_DNA-bd_sf"/>
</dbReference>
<dbReference type="Pfam" id="PF12802">
    <property type="entry name" value="MarR_2"/>
    <property type="match status" value="1"/>
</dbReference>
<dbReference type="GO" id="GO:0003700">
    <property type="term" value="F:DNA-binding transcription factor activity"/>
    <property type="evidence" value="ECO:0007669"/>
    <property type="project" value="InterPro"/>
</dbReference>
<dbReference type="EMBL" id="AP023354">
    <property type="protein sequence ID" value="BCJ29070.1"/>
    <property type="molecule type" value="Genomic_DNA"/>
</dbReference>
<keyword evidence="3" id="KW-1185">Reference proteome</keyword>
<dbReference type="PROSITE" id="PS50995">
    <property type="entry name" value="HTH_MARR_2"/>
    <property type="match status" value="1"/>
</dbReference>
<dbReference type="InterPro" id="IPR039422">
    <property type="entry name" value="MarR/SlyA-like"/>
</dbReference>
<dbReference type="PANTHER" id="PTHR33164:SF104">
    <property type="entry name" value="TRANSCRIPTIONAL REGULATORY PROTEIN"/>
    <property type="match status" value="1"/>
</dbReference>
<dbReference type="GO" id="GO:0006950">
    <property type="term" value="P:response to stress"/>
    <property type="evidence" value="ECO:0007669"/>
    <property type="project" value="TreeGrafter"/>
</dbReference>
<dbReference type="PANTHER" id="PTHR33164">
    <property type="entry name" value="TRANSCRIPTIONAL REGULATOR, MARR FAMILY"/>
    <property type="match status" value="1"/>
</dbReference>
<evidence type="ECO:0000313" key="3">
    <source>
        <dbReference type="Proteomes" id="UP000680750"/>
    </source>
</evidence>
<gene>
    <name evidence="2" type="ORF">Asera_31780</name>
</gene>
<dbReference type="InterPro" id="IPR036390">
    <property type="entry name" value="WH_DNA-bd_sf"/>
</dbReference>
<evidence type="ECO:0000313" key="2">
    <source>
        <dbReference type="EMBL" id="BCJ29070.1"/>
    </source>
</evidence>
<proteinExistence type="predicted"/>
<reference evidence="2" key="1">
    <citation type="submission" date="2020-08" db="EMBL/GenBank/DDBJ databases">
        <title>Whole genome shotgun sequence of Actinocatenispora sera NBRC 101916.</title>
        <authorList>
            <person name="Komaki H."/>
            <person name="Tamura T."/>
        </authorList>
    </citation>
    <scope>NUCLEOTIDE SEQUENCE</scope>
    <source>
        <strain evidence="2">NBRC 101916</strain>
    </source>
</reference>
<sequence>MARPDEVEQIATAWRRESPGTPTDSIGVVTRIWRLGKLFADDRRRLLAELGIDRGTMDLLSVLRRSGPPYALTTRALADRTLVTAGAISQRVARAEAAGLVVRAPGGPGRRAVTVTLTAAGHAEIERVVDRVLRREVDLLSGLTASVRADLADGLAVLLDDLIDRLGPPARNDV</sequence>
<organism evidence="2 3">
    <name type="scientific">Actinocatenispora sera</name>
    <dbReference type="NCBI Taxonomy" id="390989"/>
    <lineage>
        <taxon>Bacteria</taxon>
        <taxon>Bacillati</taxon>
        <taxon>Actinomycetota</taxon>
        <taxon>Actinomycetes</taxon>
        <taxon>Micromonosporales</taxon>
        <taxon>Micromonosporaceae</taxon>
        <taxon>Actinocatenispora</taxon>
    </lineage>
</organism>
<dbReference type="Gene3D" id="1.10.10.10">
    <property type="entry name" value="Winged helix-like DNA-binding domain superfamily/Winged helix DNA-binding domain"/>
    <property type="match status" value="1"/>
</dbReference>
<dbReference type="SUPFAM" id="SSF46785">
    <property type="entry name" value="Winged helix' DNA-binding domain"/>
    <property type="match status" value="1"/>
</dbReference>
<dbReference type="InterPro" id="IPR000835">
    <property type="entry name" value="HTH_MarR-typ"/>
</dbReference>
<dbReference type="KEGG" id="aser:Asera_31780"/>
<evidence type="ECO:0000259" key="1">
    <source>
        <dbReference type="PROSITE" id="PS50995"/>
    </source>
</evidence>
<protein>
    <submittedName>
        <fullName evidence="2">MarR family transcriptional regulator</fullName>
    </submittedName>
</protein>